<dbReference type="AlphaFoldDB" id="A0A1E8FEE2"/>
<keyword evidence="6" id="KW-1185">Reference proteome</keyword>
<proteinExistence type="inferred from homology"/>
<dbReference type="STRING" id="1856405.BFC17_21280"/>
<keyword evidence="3" id="KW-0378">Hydrolase</keyword>
<organism evidence="5 6">
    <name type="scientific">Alteromonas lipolytica</name>
    <dbReference type="NCBI Taxonomy" id="1856405"/>
    <lineage>
        <taxon>Bacteria</taxon>
        <taxon>Pseudomonadati</taxon>
        <taxon>Pseudomonadota</taxon>
        <taxon>Gammaproteobacteria</taxon>
        <taxon>Alteromonadales</taxon>
        <taxon>Alteromonadaceae</taxon>
        <taxon>Alteromonas/Salinimonas group</taxon>
        <taxon>Alteromonas</taxon>
    </lineage>
</organism>
<name>A0A1E8FEE2_9ALTE</name>
<dbReference type="Gene3D" id="2.40.10.10">
    <property type="entry name" value="Trypsin-like serine proteases"/>
    <property type="match status" value="2"/>
</dbReference>
<dbReference type="SUPFAM" id="SSF50494">
    <property type="entry name" value="Trypsin-like serine proteases"/>
    <property type="match status" value="1"/>
</dbReference>
<sequence length="260" mass="27775">MSGKLTHFTYLLCIAFSLFSHAFADQKLVETVKVVTKGVGAIGIFTPLEAKAPSIMGSGFVVGDGSYAITNYHVVDKDLDPTIVQYYVFLSGVGQKFKTIKAEVVAFDPLHDLALLKLSEKLPPLTLANDELLPIGTDIAFTGFPIGAVLGLFPATHRGIVAAITPDAIPAKGADQLSLKMLQRLGTTQLIYQLDATAYPGNSGSAVYDQRSGQVVGVINKVIVKDTKESALSSPSGISYAVPVKYVHELIKRAKIPQQN</sequence>
<evidence type="ECO:0000256" key="4">
    <source>
        <dbReference type="SAM" id="SignalP"/>
    </source>
</evidence>
<protein>
    <submittedName>
        <fullName evidence="5">Peptidase S1</fullName>
    </submittedName>
</protein>
<comment type="similarity">
    <text evidence="1">Belongs to the peptidase S1C family.</text>
</comment>
<reference evidence="5 6" key="1">
    <citation type="submission" date="2016-09" db="EMBL/GenBank/DDBJ databases">
        <title>Alteromonas lipolytica, a new species isolated from sea water.</title>
        <authorList>
            <person name="Wu Y.-H."/>
            <person name="Cheng H."/>
            <person name="Xu X.-W."/>
        </authorList>
    </citation>
    <scope>NUCLEOTIDE SEQUENCE [LARGE SCALE GENOMIC DNA]</scope>
    <source>
        <strain evidence="5 6">JW12</strain>
    </source>
</reference>
<dbReference type="GO" id="GO:0006508">
    <property type="term" value="P:proteolysis"/>
    <property type="evidence" value="ECO:0007669"/>
    <property type="project" value="UniProtKB-KW"/>
</dbReference>
<dbReference type="InterPro" id="IPR051201">
    <property type="entry name" value="Chloro_Bact_Ser_Proteases"/>
</dbReference>
<evidence type="ECO:0000256" key="2">
    <source>
        <dbReference type="ARBA" id="ARBA00022670"/>
    </source>
</evidence>
<gene>
    <name evidence="5" type="ORF">BFC17_21280</name>
</gene>
<dbReference type="InterPro" id="IPR009003">
    <property type="entry name" value="Peptidase_S1_PA"/>
</dbReference>
<dbReference type="Proteomes" id="UP000176037">
    <property type="component" value="Unassembled WGS sequence"/>
</dbReference>
<dbReference type="InterPro" id="IPR043504">
    <property type="entry name" value="Peptidase_S1_PA_chymotrypsin"/>
</dbReference>
<keyword evidence="4" id="KW-0732">Signal</keyword>
<dbReference type="PANTHER" id="PTHR43343:SF3">
    <property type="entry name" value="PROTEASE DO-LIKE 8, CHLOROPLASTIC"/>
    <property type="match status" value="1"/>
</dbReference>
<evidence type="ECO:0000256" key="3">
    <source>
        <dbReference type="ARBA" id="ARBA00022801"/>
    </source>
</evidence>
<evidence type="ECO:0000313" key="5">
    <source>
        <dbReference type="EMBL" id="OFI34281.1"/>
    </source>
</evidence>
<dbReference type="Pfam" id="PF13365">
    <property type="entry name" value="Trypsin_2"/>
    <property type="match status" value="1"/>
</dbReference>
<keyword evidence="2" id="KW-0645">Protease</keyword>
<dbReference type="GO" id="GO:0008233">
    <property type="term" value="F:peptidase activity"/>
    <property type="evidence" value="ECO:0007669"/>
    <property type="project" value="UniProtKB-KW"/>
</dbReference>
<feature type="chain" id="PRO_5009214332" evidence="4">
    <location>
        <begin position="25"/>
        <end position="260"/>
    </location>
</feature>
<comment type="caution">
    <text evidence="5">The sequence shown here is derived from an EMBL/GenBank/DDBJ whole genome shotgun (WGS) entry which is preliminary data.</text>
</comment>
<evidence type="ECO:0000313" key="6">
    <source>
        <dbReference type="Proteomes" id="UP000176037"/>
    </source>
</evidence>
<dbReference type="PANTHER" id="PTHR43343">
    <property type="entry name" value="PEPTIDASE S12"/>
    <property type="match status" value="1"/>
</dbReference>
<evidence type="ECO:0000256" key="1">
    <source>
        <dbReference type="ARBA" id="ARBA00010541"/>
    </source>
</evidence>
<accession>A0A1E8FEE2</accession>
<feature type="signal peptide" evidence="4">
    <location>
        <begin position="1"/>
        <end position="24"/>
    </location>
</feature>
<dbReference type="EMBL" id="MJIC01000014">
    <property type="protein sequence ID" value="OFI34281.1"/>
    <property type="molecule type" value="Genomic_DNA"/>
</dbReference>